<accession>A0A6M2DWY4</accession>
<name>A0A6M2DWY4_XENCH</name>
<dbReference type="GO" id="GO:0008168">
    <property type="term" value="F:methyltransferase activity"/>
    <property type="evidence" value="ECO:0007669"/>
    <property type="project" value="UniProtKB-KW"/>
</dbReference>
<dbReference type="PANTHER" id="PTHR31649:SF1">
    <property type="entry name" value="FARNESOIC ACID O-METHYL TRANSFERASE DOMAIN-CONTAINING PROTEIN"/>
    <property type="match status" value="1"/>
</dbReference>
<keyword evidence="2" id="KW-0489">Methyltransferase</keyword>
<dbReference type="InterPro" id="IPR022041">
    <property type="entry name" value="Methyltransf_FA"/>
</dbReference>
<keyword evidence="2" id="KW-0808">Transferase</keyword>
<reference evidence="2" key="1">
    <citation type="submission" date="2020-03" db="EMBL/GenBank/DDBJ databases">
        <title>Transcriptomic Profiling of the Digestive Tract of the Rat Flea, Xenopsylla cheopis, Following Blood Feeding and Infection with Yersinia pestis.</title>
        <authorList>
            <person name="Bland D.M."/>
            <person name="Martens C.A."/>
            <person name="Virtaneva K."/>
            <person name="Kanakabandi K."/>
            <person name="Long D."/>
            <person name="Rosenke R."/>
            <person name="Saturday G.A."/>
            <person name="Hoyt F.H."/>
            <person name="Bruno D.P."/>
            <person name="Ribeiro J.M.C."/>
            <person name="Hinnebusch J."/>
        </authorList>
    </citation>
    <scope>NUCLEOTIDE SEQUENCE</scope>
</reference>
<feature type="domain" description="Farnesoic acid O-methyl transferase" evidence="1">
    <location>
        <begin position="10"/>
        <end position="137"/>
    </location>
</feature>
<dbReference type="InterPro" id="IPR006616">
    <property type="entry name" value="DM9_repeat"/>
</dbReference>
<dbReference type="Pfam" id="PF12248">
    <property type="entry name" value="Methyltransf_FA"/>
    <property type="match status" value="1"/>
</dbReference>
<dbReference type="SMART" id="SM00696">
    <property type="entry name" value="DM9"/>
    <property type="match status" value="2"/>
</dbReference>
<sequence length="292" mass="31060">MALELSTEDKLEYQFNPVTGGSINFKVRAPNDAHIALTTGNYESEPMYEVFIGGWGNTKSVIRRNRTKPDVAEADTPDVLNAGEYRGFWIRWQGGMVTVGREGDAAAFLTYEDPEPFGITHYGVCTGWGATGSWKIEGSPAGGWVPPTGGSACWVDASNGEVPPNALSGGKDGDEELFVGRARHEGALIPGKVVPSHGVCYVAWGGGEHGVQEYQVLCSCNGTWVPTQGANIPAGALPAGETEDGEPLFVGRTEHEGTVTVGKVQASHGVCYIPYAGEEMGFDTYEVLVSNQ</sequence>
<organism evidence="2">
    <name type="scientific">Xenopsylla cheopis</name>
    <name type="common">Oriental rat flea</name>
    <name type="synonym">Pulex cheopis</name>
    <dbReference type="NCBI Taxonomy" id="163159"/>
    <lineage>
        <taxon>Eukaryota</taxon>
        <taxon>Metazoa</taxon>
        <taxon>Ecdysozoa</taxon>
        <taxon>Arthropoda</taxon>
        <taxon>Hexapoda</taxon>
        <taxon>Insecta</taxon>
        <taxon>Pterygota</taxon>
        <taxon>Neoptera</taxon>
        <taxon>Endopterygota</taxon>
        <taxon>Siphonaptera</taxon>
        <taxon>Pulicidae</taxon>
        <taxon>Xenopsyllinae</taxon>
        <taxon>Xenopsylla</taxon>
    </lineage>
</organism>
<dbReference type="Pfam" id="PF11901">
    <property type="entry name" value="DM9"/>
    <property type="match status" value="1"/>
</dbReference>
<dbReference type="GO" id="GO:0032259">
    <property type="term" value="P:methylation"/>
    <property type="evidence" value="ECO:0007669"/>
    <property type="project" value="UniProtKB-KW"/>
</dbReference>
<protein>
    <submittedName>
        <fullName evidence="2">Putative farnesoic acid methyltransferase crustacean-type blattella germanica</fullName>
    </submittedName>
</protein>
<dbReference type="AlphaFoldDB" id="A0A6M2DWY4"/>
<proteinExistence type="predicted"/>
<dbReference type="PANTHER" id="PTHR31649">
    <property type="entry name" value="AGAP009604-PA"/>
    <property type="match status" value="1"/>
</dbReference>
<evidence type="ECO:0000313" key="2">
    <source>
        <dbReference type="EMBL" id="NOV49147.1"/>
    </source>
</evidence>
<dbReference type="EMBL" id="GIIL01005421">
    <property type="protein sequence ID" value="NOV49147.1"/>
    <property type="molecule type" value="Transcribed_RNA"/>
</dbReference>
<evidence type="ECO:0000259" key="1">
    <source>
        <dbReference type="Pfam" id="PF12248"/>
    </source>
</evidence>